<dbReference type="AlphaFoldDB" id="A0A0D9NRG3"/>
<protein>
    <submittedName>
        <fullName evidence="1">Uncharacterized protein</fullName>
    </submittedName>
</protein>
<organism evidence="1 2">
    <name type="scientific">Metarhizium anisopliae BRIP 53293</name>
    <dbReference type="NCBI Taxonomy" id="1291518"/>
    <lineage>
        <taxon>Eukaryota</taxon>
        <taxon>Fungi</taxon>
        <taxon>Dikarya</taxon>
        <taxon>Ascomycota</taxon>
        <taxon>Pezizomycotina</taxon>
        <taxon>Sordariomycetes</taxon>
        <taxon>Hypocreomycetidae</taxon>
        <taxon>Hypocreales</taxon>
        <taxon>Clavicipitaceae</taxon>
        <taxon>Metarhizium</taxon>
    </lineage>
</organism>
<proteinExistence type="predicted"/>
<evidence type="ECO:0000313" key="1">
    <source>
        <dbReference type="EMBL" id="KJK76544.1"/>
    </source>
</evidence>
<dbReference type="EMBL" id="KE384743">
    <property type="protein sequence ID" value="KJK76544.1"/>
    <property type="molecule type" value="Genomic_DNA"/>
</dbReference>
<name>A0A0D9NRG3_METAN</name>
<reference evidence="2" key="1">
    <citation type="journal article" date="2014" name="BMC Genomics">
        <title>The genome sequence of the biocontrol fungus Metarhizium anisopliae and comparative genomics of Metarhizium species.</title>
        <authorList>
            <person name="Pattemore J.A."/>
            <person name="Hane J.K."/>
            <person name="Williams A.H."/>
            <person name="Wilson B.A."/>
            <person name="Stodart B.J."/>
            <person name="Ash G.J."/>
        </authorList>
    </citation>
    <scope>NUCLEOTIDE SEQUENCE [LARGE SCALE GENOMIC DNA]</scope>
    <source>
        <strain evidence="2">BRIP 53293</strain>
    </source>
</reference>
<sequence length="366" mass="40035">MSASGPVDEDCFWLSVRSTLHIDNSGILNSRGSRFKWVDPPREYVERQSNALKAACPSPSCDIADEEYRQFVDLPEDVLEDQDHFHQCINDVGCTVNFHSVEVNGVAGLFLRDDAQVEVPTFTLPQLIAMLRSGTLDAGFLRNYLKGIPESGIMDYSTSFAGECRLSVLFFKSLTAVCAVSDSYSDLAGAAICISITKKPIGHAHWVSKICDPTEIGGKTSWRATKYSCLAMLESGGHGNGDWNSIFASEVLLQDPILQDNSGERAFKGIRRIHGNLGYPGTVLLIPPPTPRVLQIDPTRGRFVQAATFDGKPGNSFTQTSLHLKFTDYKFPLASAPGAVAADVVMHEALISLYDGTRWIADLDII</sequence>
<accession>A0A0D9NRG3</accession>
<gene>
    <name evidence="1" type="ORF">H634G_08132</name>
</gene>
<dbReference type="Proteomes" id="UP000054544">
    <property type="component" value="Unassembled WGS sequence"/>
</dbReference>
<evidence type="ECO:0000313" key="2">
    <source>
        <dbReference type="Proteomes" id="UP000054544"/>
    </source>
</evidence>
<keyword evidence="2" id="KW-1185">Reference proteome</keyword>